<name>A0AAD4BAJ1_BOLED</name>
<dbReference type="Proteomes" id="UP001194468">
    <property type="component" value="Unassembled WGS sequence"/>
</dbReference>
<reference evidence="1" key="1">
    <citation type="submission" date="2019-10" db="EMBL/GenBank/DDBJ databases">
        <authorList>
            <consortium name="DOE Joint Genome Institute"/>
            <person name="Kuo A."/>
            <person name="Miyauchi S."/>
            <person name="Kiss E."/>
            <person name="Drula E."/>
            <person name="Kohler A."/>
            <person name="Sanchez-Garcia M."/>
            <person name="Andreopoulos B."/>
            <person name="Barry K.W."/>
            <person name="Bonito G."/>
            <person name="Buee M."/>
            <person name="Carver A."/>
            <person name="Chen C."/>
            <person name="Cichocki N."/>
            <person name="Clum A."/>
            <person name="Culley D."/>
            <person name="Crous P.W."/>
            <person name="Fauchery L."/>
            <person name="Girlanda M."/>
            <person name="Hayes R."/>
            <person name="Keri Z."/>
            <person name="LaButti K."/>
            <person name="Lipzen A."/>
            <person name="Lombard V."/>
            <person name="Magnuson J."/>
            <person name="Maillard F."/>
            <person name="Morin E."/>
            <person name="Murat C."/>
            <person name="Nolan M."/>
            <person name="Ohm R."/>
            <person name="Pangilinan J."/>
            <person name="Pereira M."/>
            <person name="Perotto S."/>
            <person name="Peter M."/>
            <person name="Riley R."/>
            <person name="Sitrit Y."/>
            <person name="Stielow B."/>
            <person name="Szollosi G."/>
            <person name="Zifcakova L."/>
            <person name="Stursova M."/>
            <person name="Spatafora J.W."/>
            <person name="Tedersoo L."/>
            <person name="Vaario L.-M."/>
            <person name="Yamada A."/>
            <person name="Yan M."/>
            <person name="Wang P."/>
            <person name="Xu J."/>
            <person name="Bruns T."/>
            <person name="Baldrian P."/>
            <person name="Vilgalys R."/>
            <person name="Henrissat B."/>
            <person name="Grigoriev I.V."/>
            <person name="Hibbett D."/>
            <person name="Nagy L.G."/>
            <person name="Martin F.M."/>
        </authorList>
    </citation>
    <scope>NUCLEOTIDE SEQUENCE</scope>
    <source>
        <strain evidence="1">BED1</strain>
    </source>
</reference>
<keyword evidence="2" id="KW-1185">Reference proteome</keyword>
<protein>
    <submittedName>
        <fullName evidence="1">Uncharacterized protein</fullName>
    </submittedName>
</protein>
<proteinExistence type="predicted"/>
<accession>A0AAD4BAJ1</accession>
<evidence type="ECO:0000313" key="1">
    <source>
        <dbReference type="EMBL" id="KAF8415372.1"/>
    </source>
</evidence>
<dbReference type="EMBL" id="WHUW01000337">
    <property type="protein sequence ID" value="KAF8415372.1"/>
    <property type="molecule type" value="Genomic_DNA"/>
</dbReference>
<dbReference type="AlphaFoldDB" id="A0AAD4BAJ1"/>
<gene>
    <name evidence="1" type="ORF">L210DRAFT_3586707</name>
</gene>
<organism evidence="1 2">
    <name type="scientific">Boletus edulis BED1</name>
    <dbReference type="NCBI Taxonomy" id="1328754"/>
    <lineage>
        <taxon>Eukaryota</taxon>
        <taxon>Fungi</taxon>
        <taxon>Dikarya</taxon>
        <taxon>Basidiomycota</taxon>
        <taxon>Agaricomycotina</taxon>
        <taxon>Agaricomycetes</taxon>
        <taxon>Agaricomycetidae</taxon>
        <taxon>Boletales</taxon>
        <taxon>Boletineae</taxon>
        <taxon>Boletaceae</taxon>
        <taxon>Boletoideae</taxon>
        <taxon>Boletus</taxon>
    </lineage>
</organism>
<reference evidence="1" key="2">
    <citation type="journal article" date="2020" name="Nat. Commun.">
        <title>Large-scale genome sequencing of mycorrhizal fungi provides insights into the early evolution of symbiotic traits.</title>
        <authorList>
            <person name="Miyauchi S."/>
            <person name="Kiss E."/>
            <person name="Kuo A."/>
            <person name="Drula E."/>
            <person name="Kohler A."/>
            <person name="Sanchez-Garcia M."/>
            <person name="Morin E."/>
            <person name="Andreopoulos B."/>
            <person name="Barry K.W."/>
            <person name="Bonito G."/>
            <person name="Buee M."/>
            <person name="Carver A."/>
            <person name="Chen C."/>
            <person name="Cichocki N."/>
            <person name="Clum A."/>
            <person name="Culley D."/>
            <person name="Crous P.W."/>
            <person name="Fauchery L."/>
            <person name="Girlanda M."/>
            <person name="Hayes R.D."/>
            <person name="Keri Z."/>
            <person name="LaButti K."/>
            <person name="Lipzen A."/>
            <person name="Lombard V."/>
            <person name="Magnuson J."/>
            <person name="Maillard F."/>
            <person name="Murat C."/>
            <person name="Nolan M."/>
            <person name="Ohm R.A."/>
            <person name="Pangilinan J."/>
            <person name="Pereira M.F."/>
            <person name="Perotto S."/>
            <person name="Peter M."/>
            <person name="Pfister S."/>
            <person name="Riley R."/>
            <person name="Sitrit Y."/>
            <person name="Stielow J.B."/>
            <person name="Szollosi G."/>
            <person name="Zifcakova L."/>
            <person name="Stursova M."/>
            <person name="Spatafora J.W."/>
            <person name="Tedersoo L."/>
            <person name="Vaario L.M."/>
            <person name="Yamada A."/>
            <person name="Yan M."/>
            <person name="Wang P."/>
            <person name="Xu J."/>
            <person name="Bruns T."/>
            <person name="Baldrian P."/>
            <person name="Vilgalys R."/>
            <person name="Dunand C."/>
            <person name="Henrissat B."/>
            <person name="Grigoriev I.V."/>
            <person name="Hibbett D."/>
            <person name="Nagy L.G."/>
            <person name="Martin F.M."/>
        </authorList>
    </citation>
    <scope>NUCLEOTIDE SEQUENCE</scope>
    <source>
        <strain evidence="1">BED1</strain>
    </source>
</reference>
<comment type="caution">
    <text evidence="1">The sequence shown here is derived from an EMBL/GenBank/DDBJ whole genome shotgun (WGS) entry which is preliminary data.</text>
</comment>
<evidence type="ECO:0000313" key="2">
    <source>
        <dbReference type="Proteomes" id="UP001194468"/>
    </source>
</evidence>
<sequence>MRFGSSQLPRISSSEPFYAMPAFPSRHLPNRPQATLKAPHFLHSTGTMYRGTRKYSNLCQIMGRTVRAHALFLALHGQSADQKKP</sequence>